<evidence type="ECO:0000256" key="1">
    <source>
        <dbReference type="ARBA" id="ARBA00022737"/>
    </source>
</evidence>
<dbReference type="PROSITE" id="PS50088">
    <property type="entry name" value="ANK_REPEAT"/>
    <property type="match status" value="2"/>
</dbReference>
<feature type="signal peptide" evidence="4">
    <location>
        <begin position="1"/>
        <end position="19"/>
    </location>
</feature>
<dbReference type="InterPro" id="IPR036770">
    <property type="entry name" value="Ankyrin_rpt-contain_sf"/>
</dbReference>
<evidence type="ECO:0000256" key="3">
    <source>
        <dbReference type="PROSITE-ProRule" id="PRU00023"/>
    </source>
</evidence>
<protein>
    <submittedName>
        <fullName evidence="5">Uncharacterized protein</fullName>
    </submittedName>
</protein>
<dbReference type="InterPro" id="IPR002110">
    <property type="entry name" value="Ankyrin_rpt"/>
</dbReference>
<keyword evidence="2 3" id="KW-0040">ANK repeat</keyword>
<proteinExistence type="predicted"/>
<dbReference type="Pfam" id="PF12796">
    <property type="entry name" value="Ank_2"/>
    <property type="match status" value="3"/>
</dbReference>
<dbReference type="PANTHER" id="PTHR24198:SF165">
    <property type="entry name" value="ANKYRIN REPEAT-CONTAINING PROTEIN-RELATED"/>
    <property type="match status" value="1"/>
</dbReference>
<reference evidence="5 6" key="1">
    <citation type="journal article" date="2015" name="Genome Announc.">
        <title>Genome sequence and annotation of Trichoderma parareesei, the ancestor of the cellulase producer Trichoderma reesei.</title>
        <authorList>
            <person name="Yang D."/>
            <person name="Pomraning K."/>
            <person name="Kopchinskiy A."/>
            <person name="Karimi Aghcheh R."/>
            <person name="Atanasova L."/>
            <person name="Chenthamara K."/>
            <person name="Baker S.E."/>
            <person name="Zhang R."/>
            <person name="Shen Q."/>
            <person name="Freitag M."/>
            <person name="Kubicek C.P."/>
            <person name="Druzhinina I.S."/>
        </authorList>
    </citation>
    <scope>NUCLEOTIDE SEQUENCE [LARGE SCALE GENOMIC DNA]</scope>
    <source>
        <strain evidence="5 6">CBS 125925</strain>
    </source>
</reference>
<evidence type="ECO:0000256" key="2">
    <source>
        <dbReference type="ARBA" id="ARBA00023043"/>
    </source>
</evidence>
<dbReference type="Pfam" id="PF00023">
    <property type="entry name" value="Ank"/>
    <property type="match status" value="2"/>
</dbReference>
<accession>A0A2H2ZKE1</accession>
<dbReference type="OrthoDB" id="4860873at2759"/>
<dbReference type="PANTHER" id="PTHR24198">
    <property type="entry name" value="ANKYRIN REPEAT AND PROTEIN KINASE DOMAIN-CONTAINING PROTEIN"/>
    <property type="match status" value="1"/>
</dbReference>
<dbReference type="EMBL" id="LFMI01000340">
    <property type="protein sequence ID" value="OTA02596.1"/>
    <property type="molecule type" value="Genomic_DNA"/>
</dbReference>
<feature type="repeat" description="ANK" evidence="3">
    <location>
        <begin position="98"/>
        <end position="131"/>
    </location>
</feature>
<organism evidence="5 6">
    <name type="scientific">Trichoderma parareesei</name>
    <name type="common">Filamentous fungus</name>
    <dbReference type="NCBI Taxonomy" id="858221"/>
    <lineage>
        <taxon>Eukaryota</taxon>
        <taxon>Fungi</taxon>
        <taxon>Dikarya</taxon>
        <taxon>Ascomycota</taxon>
        <taxon>Pezizomycotina</taxon>
        <taxon>Sordariomycetes</taxon>
        <taxon>Hypocreomycetidae</taxon>
        <taxon>Hypocreales</taxon>
        <taxon>Hypocreaceae</taxon>
        <taxon>Trichoderma</taxon>
    </lineage>
</organism>
<dbReference type="SMART" id="SM00248">
    <property type="entry name" value="ANK"/>
    <property type="match status" value="10"/>
</dbReference>
<dbReference type="SUPFAM" id="SSF48403">
    <property type="entry name" value="Ankyrin repeat"/>
    <property type="match status" value="2"/>
</dbReference>
<keyword evidence="6" id="KW-1185">Reference proteome</keyword>
<evidence type="ECO:0000313" key="6">
    <source>
        <dbReference type="Proteomes" id="UP000219286"/>
    </source>
</evidence>
<feature type="chain" id="PRO_5013581263" evidence="4">
    <location>
        <begin position="20"/>
        <end position="518"/>
    </location>
</feature>
<dbReference type="AlphaFoldDB" id="A0A2H2ZKE1"/>
<sequence length="518" mass="57664">MSSVLPVELLLIIAQSLNARDLYAFVRVFPFLAGELTYTRHLLAVPDEYGNNLVHLLARNGEAASLELMFPERSIEESRSNDILRQRQVLLASSANHKDATPLLLAAEGGHMAAVEKILRWPGVDLNHEDHEGRTAVDVAAKEGHTEIVSLLLERPELTVDWNGVNRRTNPLCLAVANGHVETARRILERHDNRIGVNSKSAHGRTPLCHAIDSGHDALLALLFEQPELDVNLAVDFAATALHLAVRKRNHAAMKAILAHPHVDPNRQDVVQQTALHEAVYLADEPMLRLFLRHPRTDVNIRNCYGATPLVNAVKKGYGISVLLLLQHPDIVPDKKDDVGMTALSWAAHLGSYNTVKMLLNRQDVDRNARDDDGMTPLSIAVQGRRYQVADLILENPSVNVNDIDDWGWTALAHAFHSPAGWDGPSVSLLLSYGATMTVYPEMTVHLETLSDAEIALDLVEAMVKDRDLERYMIRRFGLERTELAFSHGERAVRALLFRQTPAAARRNHDQLGSSLFW</sequence>
<comment type="caution">
    <text evidence="5">The sequence shown here is derived from an EMBL/GenBank/DDBJ whole genome shotgun (WGS) entry which is preliminary data.</text>
</comment>
<feature type="repeat" description="ANK" evidence="3">
    <location>
        <begin position="132"/>
        <end position="155"/>
    </location>
</feature>
<dbReference type="Gene3D" id="1.25.40.20">
    <property type="entry name" value="Ankyrin repeat-containing domain"/>
    <property type="match status" value="3"/>
</dbReference>
<dbReference type="Proteomes" id="UP000219286">
    <property type="component" value="Unassembled WGS sequence"/>
</dbReference>
<evidence type="ECO:0000313" key="5">
    <source>
        <dbReference type="EMBL" id="OTA02596.1"/>
    </source>
</evidence>
<keyword evidence="4" id="KW-0732">Signal</keyword>
<evidence type="ECO:0000256" key="4">
    <source>
        <dbReference type="SAM" id="SignalP"/>
    </source>
</evidence>
<keyword evidence="1" id="KW-0677">Repeat</keyword>
<gene>
    <name evidence="5" type="ORF">A9Z42_0029780</name>
</gene>
<dbReference type="PROSITE" id="PS50297">
    <property type="entry name" value="ANK_REP_REGION"/>
    <property type="match status" value="1"/>
</dbReference>
<name>A0A2H2ZKE1_TRIPA</name>